<reference evidence="2" key="1">
    <citation type="journal article" date="2015" name="Nature">
        <title>Complex archaea that bridge the gap between prokaryotes and eukaryotes.</title>
        <authorList>
            <person name="Spang A."/>
            <person name="Saw J.H."/>
            <person name="Jorgensen S.L."/>
            <person name="Zaremba-Niedzwiedzka K."/>
            <person name="Martijn J."/>
            <person name="Lind A.E."/>
            <person name="van Eijk R."/>
            <person name="Schleper C."/>
            <person name="Guy L."/>
            <person name="Ettema T.J."/>
        </authorList>
    </citation>
    <scope>NUCLEOTIDE SEQUENCE</scope>
</reference>
<gene>
    <name evidence="2" type="ORF">LCGC14_1477310</name>
</gene>
<protein>
    <submittedName>
        <fullName evidence="2">Uncharacterized protein</fullName>
    </submittedName>
</protein>
<keyword evidence="1" id="KW-0812">Transmembrane</keyword>
<evidence type="ECO:0000256" key="1">
    <source>
        <dbReference type="SAM" id="Phobius"/>
    </source>
</evidence>
<dbReference type="EMBL" id="LAZR01010460">
    <property type="protein sequence ID" value="KKM66816.1"/>
    <property type="molecule type" value="Genomic_DNA"/>
</dbReference>
<sequence>MSPDSWGVVSFWIVVAVIAGIMIFVIPDREPTLVTRIDQKQVATAGSYAWPEGAIIHKQYGNSWYCV</sequence>
<feature type="non-terminal residue" evidence="2">
    <location>
        <position position="67"/>
    </location>
</feature>
<evidence type="ECO:0000313" key="2">
    <source>
        <dbReference type="EMBL" id="KKM66816.1"/>
    </source>
</evidence>
<comment type="caution">
    <text evidence="2">The sequence shown here is derived from an EMBL/GenBank/DDBJ whole genome shotgun (WGS) entry which is preliminary data.</text>
</comment>
<feature type="transmembrane region" description="Helical" evidence="1">
    <location>
        <begin position="6"/>
        <end position="26"/>
    </location>
</feature>
<dbReference type="AlphaFoldDB" id="A0A0F9JWL2"/>
<keyword evidence="1" id="KW-1133">Transmembrane helix</keyword>
<accession>A0A0F9JWL2</accession>
<proteinExistence type="predicted"/>
<organism evidence="2">
    <name type="scientific">marine sediment metagenome</name>
    <dbReference type="NCBI Taxonomy" id="412755"/>
    <lineage>
        <taxon>unclassified sequences</taxon>
        <taxon>metagenomes</taxon>
        <taxon>ecological metagenomes</taxon>
    </lineage>
</organism>
<name>A0A0F9JWL2_9ZZZZ</name>
<keyword evidence="1" id="KW-0472">Membrane</keyword>